<name>A0A178Y8U8_SINSA</name>
<evidence type="ECO:0000313" key="1">
    <source>
        <dbReference type="EMBL" id="OAP43115.1"/>
    </source>
</evidence>
<comment type="caution">
    <text evidence="1">The sequence shown here is derived from an EMBL/GenBank/DDBJ whole genome shotgun (WGS) entry which is preliminary data.</text>
</comment>
<dbReference type="STRING" id="36856.ATB98_15870"/>
<dbReference type="Proteomes" id="UP000078507">
    <property type="component" value="Unassembled WGS sequence"/>
</dbReference>
<dbReference type="SUPFAM" id="SSF53613">
    <property type="entry name" value="Ribokinase-like"/>
    <property type="match status" value="1"/>
</dbReference>
<evidence type="ECO:0000313" key="2">
    <source>
        <dbReference type="Proteomes" id="UP000078507"/>
    </source>
</evidence>
<accession>A0A178Y8U8</accession>
<gene>
    <name evidence="1" type="ORF">ATB98_15870</name>
</gene>
<dbReference type="GO" id="GO:0003824">
    <property type="term" value="F:catalytic activity"/>
    <property type="evidence" value="ECO:0007669"/>
    <property type="project" value="UniProtKB-ARBA"/>
</dbReference>
<dbReference type="AlphaFoldDB" id="A0A178Y8U8"/>
<dbReference type="InterPro" id="IPR029056">
    <property type="entry name" value="Ribokinase-like"/>
</dbReference>
<proteinExistence type="predicted"/>
<sequence>MGSGVRAAAALSQLCPSLELYTYRSTATGHAIDYLTGMGVIVHCLPRSHDIAFAYFHPLSTPYIEPTILPVRSTSIVVKGQNVLRFGFREGSAVVDAERAVYDPQTARNIEHFSSNGSRAKELALVLNEAELRAYTGVDDLAAGATLLLENNEADVVILKRGVRGGLAVSKNSPTTTIPAYQSRRTFKIGTGDIFSAVFAFYWAELRCSPVEAAHLASKAVSFYCDFRQVPLPLNFAHDRVPILGLSPSRVILKGSTATLGRRYSLEEARHCVEALGIRAVAPDIDTSTHAEDVGREASLLILADGLSEAEIGSVLDEYAECASRIVLDEERRASLSNLTGVTDDFTTAIYSVCWGRTS</sequence>
<evidence type="ECO:0008006" key="3">
    <source>
        <dbReference type="Google" id="ProtNLM"/>
    </source>
</evidence>
<organism evidence="1 2">
    <name type="scientific">Sinorhizobium saheli</name>
    <dbReference type="NCBI Taxonomy" id="36856"/>
    <lineage>
        <taxon>Bacteria</taxon>
        <taxon>Pseudomonadati</taxon>
        <taxon>Pseudomonadota</taxon>
        <taxon>Alphaproteobacteria</taxon>
        <taxon>Hyphomicrobiales</taxon>
        <taxon>Rhizobiaceae</taxon>
        <taxon>Sinorhizobium/Ensifer group</taxon>
        <taxon>Sinorhizobium</taxon>
    </lineage>
</organism>
<protein>
    <recommendedName>
        <fullName evidence="3">Carbohydrate kinase PfkB domain-containing protein</fullName>
    </recommendedName>
</protein>
<dbReference type="EMBL" id="LNQB01000081">
    <property type="protein sequence ID" value="OAP43115.1"/>
    <property type="molecule type" value="Genomic_DNA"/>
</dbReference>
<keyword evidence="2" id="KW-1185">Reference proteome</keyword>
<reference evidence="1 2" key="1">
    <citation type="submission" date="2015-11" db="EMBL/GenBank/DDBJ databases">
        <title>Ensifer anhuiense sp. nov., an effective nitrogen fixation bacterium with Glycine soja.</title>
        <authorList>
            <person name="Yan H."/>
            <person name="Chen W."/>
        </authorList>
    </citation>
    <scope>NUCLEOTIDE SEQUENCE [LARGE SCALE GENOMIC DNA]</scope>
    <source>
        <strain evidence="1 2">LMG 7837</strain>
    </source>
</reference>
<dbReference type="Gene3D" id="3.40.1190.20">
    <property type="match status" value="1"/>
</dbReference>